<sequence>MELILNRPLQWFECHLHTNELLLRHLFAHVDGTTTGPRSFTGKIGKSLAGCEKLPVVSFTPIECTLCEVTNKQHLSTDQMYLIEICEAINCGHYIESLSKINPQKVCHSRWLKTANRILRLYLADENPSEALLTLTTYIVKVYAPMRFKIKTKPSVIYGAQNLQQTIILSRYLLSHLKDVIDPAIKGNRFFGHPENALISMLADDRNHIMELALRRIRKARKTNSPMQPQPLQRIISVSSIYQLLAFVR</sequence>
<keyword evidence="2" id="KW-1185">Reference proteome</keyword>
<dbReference type="OrthoDB" id="10038071at2759"/>
<evidence type="ECO:0000313" key="2">
    <source>
        <dbReference type="Proteomes" id="UP000499080"/>
    </source>
</evidence>
<dbReference type="PANTHER" id="PTHR46409">
    <property type="entry name" value="HTH PSQ-TYPE DOMAIN-CONTAINING PROTEIN"/>
    <property type="match status" value="1"/>
</dbReference>
<gene>
    <name evidence="1" type="ORF">AVEN_239383_1</name>
</gene>
<dbReference type="EMBL" id="BGPR01000558">
    <property type="protein sequence ID" value="GBM26390.1"/>
    <property type="molecule type" value="Genomic_DNA"/>
</dbReference>
<evidence type="ECO:0000313" key="1">
    <source>
        <dbReference type="EMBL" id="GBM26390.1"/>
    </source>
</evidence>
<proteinExistence type="predicted"/>
<comment type="caution">
    <text evidence="1">The sequence shown here is derived from an EMBL/GenBank/DDBJ whole genome shotgun (WGS) entry which is preliminary data.</text>
</comment>
<dbReference type="Proteomes" id="UP000499080">
    <property type="component" value="Unassembled WGS sequence"/>
</dbReference>
<accession>A0A4Y2EB88</accession>
<name>A0A4Y2EB88_ARAVE</name>
<protein>
    <submittedName>
        <fullName evidence="1">Uncharacterized protein</fullName>
    </submittedName>
</protein>
<organism evidence="1 2">
    <name type="scientific">Araneus ventricosus</name>
    <name type="common">Orbweaver spider</name>
    <name type="synonym">Epeira ventricosa</name>
    <dbReference type="NCBI Taxonomy" id="182803"/>
    <lineage>
        <taxon>Eukaryota</taxon>
        <taxon>Metazoa</taxon>
        <taxon>Ecdysozoa</taxon>
        <taxon>Arthropoda</taxon>
        <taxon>Chelicerata</taxon>
        <taxon>Arachnida</taxon>
        <taxon>Araneae</taxon>
        <taxon>Araneomorphae</taxon>
        <taxon>Entelegynae</taxon>
        <taxon>Araneoidea</taxon>
        <taxon>Araneidae</taxon>
        <taxon>Araneus</taxon>
    </lineage>
</organism>
<dbReference type="AlphaFoldDB" id="A0A4Y2EB88"/>
<dbReference type="PANTHER" id="PTHR46409:SF1">
    <property type="entry name" value="HTH PSQ-TYPE DOMAIN-CONTAINING PROTEIN"/>
    <property type="match status" value="1"/>
</dbReference>
<reference evidence="1 2" key="1">
    <citation type="journal article" date="2019" name="Sci. Rep.">
        <title>Orb-weaving spider Araneus ventricosus genome elucidates the spidroin gene catalogue.</title>
        <authorList>
            <person name="Kono N."/>
            <person name="Nakamura H."/>
            <person name="Ohtoshi R."/>
            <person name="Moran D.A.P."/>
            <person name="Shinohara A."/>
            <person name="Yoshida Y."/>
            <person name="Fujiwara M."/>
            <person name="Mori M."/>
            <person name="Tomita M."/>
            <person name="Arakawa K."/>
        </authorList>
    </citation>
    <scope>NUCLEOTIDE SEQUENCE [LARGE SCALE GENOMIC DNA]</scope>
</reference>